<dbReference type="EMBL" id="AE016817">
    <property type="protein sequence ID" value="AAS52171.2"/>
    <property type="molecule type" value="Genomic_DNA"/>
</dbReference>
<dbReference type="FunCoup" id="Q759M5">
    <property type="interactions" value="69"/>
</dbReference>
<dbReference type="Proteomes" id="UP000000591">
    <property type="component" value="Chromosome IV"/>
</dbReference>
<dbReference type="GO" id="GO:0007021">
    <property type="term" value="P:tubulin complex assembly"/>
    <property type="evidence" value="ECO:0007669"/>
    <property type="project" value="EnsemblFungi"/>
</dbReference>
<evidence type="ECO:0000313" key="7">
    <source>
        <dbReference type="Proteomes" id="UP000000591"/>
    </source>
</evidence>
<dbReference type="PRINTS" id="PR00328">
    <property type="entry name" value="SAR1GTPBP"/>
</dbReference>
<dbReference type="InterPro" id="IPR027417">
    <property type="entry name" value="P-loop_NTPase"/>
</dbReference>
<proteinExistence type="inferred from homology"/>
<dbReference type="Gene3D" id="3.40.50.300">
    <property type="entry name" value="P-loop containing nucleotide triphosphate hydrolases"/>
    <property type="match status" value="1"/>
</dbReference>
<evidence type="ECO:0000256" key="2">
    <source>
        <dbReference type="ARBA" id="ARBA00023134"/>
    </source>
</evidence>
<feature type="binding site" evidence="4">
    <location>
        <position position="30"/>
    </location>
    <ligand>
        <name>Mg(2+)</name>
        <dbReference type="ChEBI" id="CHEBI:18420"/>
    </ligand>
</feature>
<dbReference type="STRING" id="284811.Q759M5"/>
<dbReference type="GO" id="GO:0015630">
    <property type="term" value="C:microtubule cytoskeleton"/>
    <property type="evidence" value="ECO:0000318"/>
    <property type="project" value="GO_Central"/>
</dbReference>
<feature type="binding site" evidence="3">
    <location>
        <begin position="129"/>
        <end position="132"/>
    </location>
    <ligand>
        <name>GTP</name>
        <dbReference type="ChEBI" id="CHEBI:37565"/>
    </ligand>
</feature>
<accession>Q759M5</accession>
<dbReference type="GeneID" id="4620509"/>
<dbReference type="GO" id="GO:0006457">
    <property type="term" value="P:protein folding"/>
    <property type="evidence" value="ECO:0000318"/>
    <property type="project" value="GO_Central"/>
</dbReference>
<evidence type="ECO:0000256" key="3">
    <source>
        <dbReference type="PIRSR" id="PIRSR606689-1"/>
    </source>
</evidence>
<keyword evidence="2 3" id="KW-0342">GTP-binding</keyword>
<dbReference type="AlphaFoldDB" id="Q759M5"/>
<dbReference type="OMA" id="KTHHWQI"/>
<feature type="binding site" evidence="3">
    <location>
        <position position="71"/>
    </location>
    <ligand>
        <name>GTP</name>
        <dbReference type="ChEBI" id="CHEBI:37565"/>
    </ligand>
</feature>
<organism evidence="6 7">
    <name type="scientific">Eremothecium gossypii (strain ATCC 10895 / CBS 109.51 / FGSC 9923 / NRRL Y-1056)</name>
    <name type="common">Yeast</name>
    <name type="synonym">Ashbya gossypii</name>
    <dbReference type="NCBI Taxonomy" id="284811"/>
    <lineage>
        <taxon>Eukaryota</taxon>
        <taxon>Fungi</taxon>
        <taxon>Dikarya</taxon>
        <taxon>Ascomycota</taxon>
        <taxon>Saccharomycotina</taxon>
        <taxon>Saccharomycetes</taxon>
        <taxon>Saccharomycetales</taxon>
        <taxon>Saccharomycetaceae</taxon>
        <taxon>Eremothecium</taxon>
    </lineage>
</organism>
<dbReference type="NCBIfam" id="TIGR00231">
    <property type="entry name" value="small_GTP"/>
    <property type="match status" value="1"/>
</dbReference>
<dbReference type="SUPFAM" id="SSF52540">
    <property type="entry name" value="P-loop containing nucleoside triphosphate hydrolases"/>
    <property type="match status" value="1"/>
</dbReference>
<comment type="similarity">
    <text evidence="5">Belongs to the small GTPase superfamily. Arf family.</text>
</comment>
<dbReference type="KEGG" id="ago:AGOS_ADR251W"/>
<dbReference type="Pfam" id="PF00025">
    <property type="entry name" value="Arf"/>
    <property type="match status" value="1"/>
</dbReference>
<gene>
    <name evidence="6" type="ORF">AGOS_ADR251W</name>
</gene>
<dbReference type="SMART" id="SM00178">
    <property type="entry name" value="SAR"/>
    <property type="match status" value="1"/>
</dbReference>
<dbReference type="HOGENOM" id="CLU_040729_12_3_1"/>
<dbReference type="OrthoDB" id="2011769at2759"/>
<dbReference type="InParanoid" id="Q759M5"/>
<keyword evidence="4" id="KW-0479">Metal-binding</keyword>
<dbReference type="PANTHER" id="PTHR45697">
    <property type="entry name" value="ADP-RIBOSYLATION FACTOR-LIKE PROTEIN 2-RELATED"/>
    <property type="match status" value="1"/>
</dbReference>
<dbReference type="FunFam" id="3.40.50.300:FF:002461">
    <property type="entry name" value="GTP-binding protein CIN4"/>
    <property type="match status" value="1"/>
</dbReference>
<reference evidence="7" key="2">
    <citation type="journal article" date="2013" name="G3 (Bethesda)">
        <title>Genomes of Ashbya fungi isolated from insects reveal four mating-type loci, numerous translocations, lack of transposons, and distinct gene duplications.</title>
        <authorList>
            <person name="Dietrich F.S."/>
            <person name="Voegeli S."/>
            <person name="Kuo S."/>
            <person name="Philippsen P."/>
        </authorList>
    </citation>
    <scope>GENOME REANNOTATION</scope>
    <source>
        <strain evidence="7">ATCC 10895 / CBS 109.51 / FGSC 9923 / NRRL Y-1056</strain>
    </source>
</reference>
<evidence type="ECO:0000256" key="4">
    <source>
        <dbReference type="PIRSR" id="PIRSR606689-2"/>
    </source>
</evidence>
<dbReference type="RefSeq" id="NP_984347.2">
    <property type="nucleotide sequence ID" value="NM_209700.3"/>
</dbReference>
<evidence type="ECO:0000256" key="1">
    <source>
        <dbReference type="ARBA" id="ARBA00022741"/>
    </source>
</evidence>
<dbReference type="GO" id="GO:0046872">
    <property type="term" value="F:metal ion binding"/>
    <property type="evidence" value="ECO:0007669"/>
    <property type="project" value="UniProtKB-KW"/>
</dbReference>
<evidence type="ECO:0000256" key="5">
    <source>
        <dbReference type="RuleBase" id="RU003925"/>
    </source>
</evidence>
<keyword evidence="7" id="KW-1185">Reference proteome</keyword>
<reference evidence="6 7" key="1">
    <citation type="journal article" date="2004" name="Science">
        <title>The Ashbya gossypii genome as a tool for mapping the ancient Saccharomyces cerevisiae genome.</title>
        <authorList>
            <person name="Dietrich F.S."/>
            <person name="Voegeli S."/>
            <person name="Brachat S."/>
            <person name="Lerch A."/>
            <person name="Gates K."/>
            <person name="Steiner S."/>
            <person name="Mohr C."/>
            <person name="Pohlmann R."/>
            <person name="Luedi P."/>
            <person name="Choi S."/>
            <person name="Wing R.A."/>
            <person name="Flavier A."/>
            <person name="Gaffney T.D."/>
            <person name="Philippsen P."/>
        </authorList>
    </citation>
    <scope>NUCLEOTIDE SEQUENCE [LARGE SCALE GENOMIC DNA]</scope>
    <source>
        <strain evidence="7">ATCC 10895 / CBS 109.51 / FGSC 9923 / NRRL Y-1056</strain>
    </source>
</reference>
<dbReference type="GO" id="GO:0005737">
    <property type="term" value="C:cytoplasm"/>
    <property type="evidence" value="ECO:0000318"/>
    <property type="project" value="GO_Central"/>
</dbReference>
<name>Q759M5_EREGS</name>
<evidence type="ECO:0000313" key="6">
    <source>
        <dbReference type="EMBL" id="AAS52171.2"/>
    </source>
</evidence>
<dbReference type="GO" id="GO:0005525">
    <property type="term" value="F:GTP binding"/>
    <property type="evidence" value="ECO:0000318"/>
    <property type="project" value="GO_Central"/>
</dbReference>
<dbReference type="eggNOG" id="KOG0073">
    <property type="taxonomic scope" value="Eukaryota"/>
</dbReference>
<dbReference type="GO" id="GO:0003924">
    <property type="term" value="F:GTPase activity"/>
    <property type="evidence" value="ECO:0007669"/>
    <property type="project" value="InterPro"/>
</dbReference>
<protein>
    <submittedName>
        <fullName evidence="6">ADR251Wp</fullName>
    </submittedName>
</protein>
<keyword evidence="1 3" id="KW-0547">Nucleotide-binding</keyword>
<feature type="binding site" evidence="4">
    <location>
        <position position="49"/>
    </location>
    <ligand>
        <name>Mg(2+)</name>
        <dbReference type="ChEBI" id="CHEBI:18420"/>
    </ligand>
</feature>
<dbReference type="SMART" id="SM00177">
    <property type="entry name" value="ARF"/>
    <property type="match status" value="1"/>
</dbReference>
<dbReference type="InterPro" id="IPR044612">
    <property type="entry name" value="ARL2/3"/>
</dbReference>
<feature type="binding site" evidence="3">
    <location>
        <begin position="23"/>
        <end position="30"/>
    </location>
    <ligand>
        <name>GTP</name>
        <dbReference type="ChEBI" id="CHEBI:37565"/>
    </ligand>
</feature>
<dbReference type="InterPro" id="IPR006689">
    <property type="entry name" value="Small_GTPase_ARF/SAR"/>
</dbReference>
<sequence>MGLLTITKKQKAKDKELRCLVLGLDNSGKTTIVYRLLHPEGDLPPVTPTIGFQIHTLTIEPYNLQLWDIGGQSTLRPFWENYFDSTDLLLWCVDAAAASRVAENHRELYTLLTERDRLGLQCAIVVLLNKVDLLPSPAAVEPLAESIRSTLAAAGSQCHVTIMPCSALSGSGLASLPQHLRRIYSNE</sequence>
<dbReference type="InterPro" id="IPR005225">
    <property type="entry name" value="Small_GTP-bd"/>
</dbReference>
<dbReference type="PROSITE" id="PS51417">
    <property type="entry name" value="ARF"/>
    <property type="match status" value="1"/>
</dbReference>
<keyword evidence="4" id="KW-0460">Magnesium</keyword>